<dbReference type="GO" id="GO:0006749">
    <property type="term" value="P:glutathione metabolic process"/>
    <property type="evidence" value="ECO:0007669"/>
    <property type="project" value="TreeGrafter"/>
</dbReference>
<dbReference type="InterPro" id="IPR004046">
    <property type="entry name" value="GST_C"/>
</dbReference>
<reference evidence="3" key="1">
    <citation type="submission" date="2020-01" db="EMBL/GenBank/DDBJ databases">
        <title>Genome Sequencing of Three Apophysomyces-Like Fungal Strains Confirms a Novel Fungal Genus in the Mucoromycota with divergent Burkholderia-like Endosymbiotic Bacteria.</title>
        <authorList>
            <person name="Stajich J.E."/>
            <person name="Macias A.M."/>
            <person name="Carter-House D."/>
            <person name="Lovett B."/>
            <person name="Kasson L.R."/>
            <person name="Berry K."/>
            <person name="Grigoriev I."/>
            <person name="Chang Y."/>
            <person name="Spatafora J."/>
            <person name="Kasson M.T."/>
        </authorList>
    </citation>
    <scope>NUCLEOTIDE SEQUENCE</scope>
    <source>
        <strain evidence="3">NRRL A-21654</strain>
    </source>
</reference>
<feature type="domain" description="GST N-terminal" evidence="1">
    <location>
        <begin position="3"/>
        <end position="93"/>
    </location>
</feature>
<evidence type="ECO:0000259" key="1">
    <source>
        <dbReference type="PROSITE" id="PS50404"/>
    </source>
</evidence>
<evidence type="ECO:0000313" key="4">
    <source>
        <dbReference type="Proteomes" id="UP000605846"/>
    </source>
</evidence>
<keyword evidence="4" id="KW-1185">Reference proteome</keyword>
<name>A0A8H7BN61_9FUNG</name>
<dbReference type="SUPFAM" id="SSF47616">
    <property type="entry name" value="GST C-terminal domain-like"/>
    <property type="match status" value="1"/>
</dbReference>
<proteinExistence type="predicted"/>
<dbReference type="GO" id="GO:0004364">
    <property type="term" value="F:glutathione transferase activity"/>
    <property type="evidence" value="ECO:0007669"/>
    <property type="project" value="TreeGrafter"/>
</dbReference>
<dbReference type="Pfam" id="PF14497">
    <property type="entry name" value="GST_C_3"/>
    <property type="match status" value="1"/>
</dbReference>
<dbReference type="InterPro" id="IPR036249">
    <property type="entry name" value="Thioredoxin-like_sf"/>
</dbReference>
<organism evidence="3 4">
    <name type="scientific">Apophysomyces ossiformis</name>
    <dbReference type="NCBI Taxonomy" id="679940"/>
    <lineage>
        <taxon>Eukaryota</taxon>
        <taxon>Fungi</taxon>
        <taxon>Fungi incertae sedis</taxon>
        <taxon>Mucoromycota</taxon>
        <taxon>Mucoromycotina</taxon>
        <taxon>Mucoromycetes</taxon>
        <taxon>Mucorales</taxon>
        <taxon>Mucorineae</taxon>
        <taxon>Mucoraceae</taxon>
        <taxon>Apophysomyces</taxon>
    </lineage>
</organism>
<evidence type="ECO:0008006" key="5">
    <source>
        <dbReference type="Google" id="ProtNLM"/>
    </source>
</evidence>
<dbReference type="InterPro" id="IPR050213">
    <property type="entry name" value="GST_superfamily"/>
</dbReference>
<dbReference type="InterPro" id="IPR004045">
    <property type="entry name" value="Glutathione_S-Trfase_N"/>
</dbReference>
<gene>
    <name evidence="3" type="ORF">EC973_002273</name>
</gene>
<dbReference type="OrthoDB" id="414243at2759"/>
<dbReference type="Gene3D" id="3.40.30.10">
    <property type="entry name" value="Glutaredoxin"/>
    <property type="match status" value="1"/>
</dbReference>
<comment type="caution">
    <text evidence="3">The sequence shown here is derived from an EMBL/GenBank/DDBJ whole genome shotgun (WGS) entry which is preliminary data.</text>
</comment>
<dbReference type="Proteomes" id="UP000605846">
    <property type="component" value="Unassembled WGS sequence"/>
</dbReference>
<protein>
    <recommendedName>
        <fullName evidence="5">Glutathione transferase</fullName>
    </recommendedName>
</protein>
<accession>A0A8H7BN61</accession>
<dbReference type="InterPro" id="IPR036282">
    <property type="entry name" value="Glutathione-S-Trfase_C_sf"/>
</dbReference>
<dbReference type="AlphaFoldDB" id="A0A8H7BN61"/>
<dbReference type="PROSITE" id="PS50404">
    <property type="entry name" value="GST_NTER"/>
    <property type="match status" value="1"/>
</dbReference>
<dbReference type="InterPro" id="IPR040079">
    <property type="entry name" value="Glutathione_S-Trfase"/>
</dbReference>
<evidence type="ECO:0000313" key="3">
    <source>
        <dbReference type="EMBL" id="KAF7723198.1"/>
    </source>
</evidence>
<feature type="domain" description="GST C-terminal" evidence="2">
    <location>
        <begin position="92"/>
        <end position="212"/>
    </location>
</feature>
<dbReference type="SUPFAM" id="SSF52833">
    <property type="entry name" value="Thioredoxin-like"/>
    <property type="match status" value="1"/>
</dbReference>
<dbReference type="PANTHER" id="PTHR11571">
    <property type="entry name" value="GLUTATHIONE S-TRANSFERASE"/>
    <property type="match status" value="1"/>
</dbReference>
<sequence>MFPKVTLHYFLVPGKRTTIARGENVKLLLVDAGIEHEYVRHRLDKENWPITKKALEDSGYYAATLPYVEIEGKKYGQTVPIMRYICKKLGKYMAKNDEDEQYLDALSDISYDWHKKINLTYFASAEVRKAHETTEMVKYLSLFEKVYSDREGPYILGEEITYTDFLIYHLIDDEEQTKKLDAYPSLKKFVETFEERSNIKAYLPTLGQNKHL</sequence>
<evidence type="ECO:0000259" key="2">
    <source>
        <dbReference type="PROSITE" id="PS50405"/>
    </source>
</evidence>
<dbReference type="Gene3D" id="1.20.1050.10">
    <property type="match status" value="1"/>
</dbReference>
<dbReference type="PANTHER" id="PTHR11571:SF150">
    <property type="entry name" value="GLUTATHIONE S-TRANSFERASE"/>
    <property type="match status" value="1"/>
</dbReference>
<dbReference type="SFLD" id="SFLDS00019">
    <property type="entry name" value="Glutathione_Transferase_(cytos"/>
    <property type="match status" value="1"/>
</dbReference>
<dbReference type="PROSITE" id="PS50405">
    <property type="entry name" value="GST_CTER"/>
    <property type="match status" value="1"/>
</dbReference>
<dbReference type="EMBL" id="JABAYA010000160">
    <property type="protein sequence ID" value="KAF7723198.1"/>
    <property type="molecule type" value="Genomic_DNA"/>
</dbReference>
<dbReference type="InterPro" id="IPR010987">
    <property type="entry name" value="Glutathione-S-Trfase_C-like"/>
</dbReference>
<dbReference type="CDD" id="cd03039">
    <property type="entry name" value="GST_N_Sigma_like"/>
    <property type="match status" value="1"/>
</dbReference>